<dbReference type="GO" id="GO:0005615">
    <property type="term" value="C:extracellular space"/>
    <property type="evidence" value="ECO:0007669"/>
    <property type="project" value="TreeGrafter"/>
</dbReference>
<organism evidence="5 6">
    <name type="scientific">Muraenolepis orangiensis</name>
    <name type="common">Patagonian moray cod</name>
    <dbReference type="NCBI Taxonomy" id="630683"/>
    <lineage>
        <taxon>Eukaryota</taxon>
        <taxon>Metazoa</taxon>
        <taxon>Chordata</taxon>
        <taxon>Craniata</taxon>
        <taxon>Vertebrata</taxon>
        <taxon>Euteleostomi</taxon>
        <taxon>Actinopterygii</taxon>
        <taxon>Neopterygii</taxon>
        <taxon>Teleostei</taxon>
        <taxon>Neoteleostei</taxon>
        <taxon>Acanthomorphata</taxon>
        <taxon>Zeiogadaria</taxon>
        <taxon>Gadariae</taxon>
        <taxon>Gadiformes</taxon>
        <taxon>Muraenolepidoidei</taxon>
        <taxon>Muraenolepididae</taxon>
        <taxon>Muraenolepis</taxon>
    </lineage>
</organism>
<dbReference type="Pfam" id="PF13855">
    <property type="entry name" value="LRR_8"/>
    <property type="match status" value="1"/>
</dbReference>
<comment type="caution">
    <text evidence="5">The sequence shown here is derived from an EMBL/GenBank/DDBJ whole genome shotgun (WGS) entry which is preliminary data.</text>
</comment>
<dbReference type="PANTHER" id="PTHR45712:SF22">
    <property type="entry name" value="INSULIN-LIKE GROWTH FACTOR-BINDING PROTEIN COMPLEX ACID LABILE SUBUNIT"/>
    <property type="match status" value="1"/>
</dbReference>
<protein>
    <submittedName>
        <fullName evidence="5">Uncharacterized protein</fullName>
    </submittedName>
</protein>
<feature type="signal peptide" evidence="4">
    <location>
        <begin position="1"/>
        <end position="29"/>
    </location>
</feature>
<dbReference type="InterPro" id="IPR050333">
    <property type="entry name" value="SLRP"/>
</dbReference>
<keyword evidence="3" id="KW-1133">Transmembrane helix</keyword>
<dbReference type="InterPro" id="IPR032675">
    <property type="entry name" value="LRR_dom_sf"/>
</dbReference>
<dbReference type="SMART" id="SM00369">
    <property type="entry name" value="LRR_TYP"/>
    <property type="match status" value="3"/>
</dbReference>
<dbReference type="InterPro" id="IPR001611">
    <property type="entry name" value="Leu-rich_rpt"/>
</dbReference>
<dbReference type="SUPFAM" id="SSF52058">
    <property type="entry name" value="L domain-like"/>
    <property type="match status" value="1"/>
</dbReference>
<evidence type="ECO:0000256" key="3">
    <source>
        <dbReference type="SAM" id="Phobius"/>
    </source>
</evidence>
<evidence type="ECO:0000313" key="6">
    <source>
        <dbReference type="Proteomes" id="UP001148018"/>
    </source>
</evidence>
<dbReference type="EMBL" id="JANIIK010001662">
    <property type="protein sequence ID" value="KAJ3582040.1"/>
    <property type="molecule type" value="Genomic_DNA"/>
</dbReference>
<reference evidence="5" key="1">
    <citation type="submission" date="2022-07" db="EMBL/GenBank/DDBJ databases">
        <title>Chromosome-level genome of Muraenolepis orangiensis.</title>
        <authorList>
            <person name="Kim J."/>
        </authorList>
    </citation>
    <scope>NUCLEOTIDE SEQUENCE</scope>
    <source>
        <strain evidence="5">KU_S4_2022</strain>
        <tissue evidence="5">Muscle</tissue>
    </source>
</reference>
<dbReference type="InterPro" id="IPR003591">
    <property type="entry name" value="Leu-rich_rpt_typical-subtyp"/>
</dbReference>
<accession>A0A9Q0I1G7</accession>
<evidence type="ECO:0000313" key="5">
    <source>
        <dbReference type="EMBL" id="KAJ3582040.1"/>
    </source>
</evidence>
<name>A0A9Q0I1G7_9TELE</name>
<sequence length="244" mass="27373">MSKRTPFSGALFKSGLFLFLSLLIECSSAKCENEKNCTKEHQEVFRVTTTEIPQVLKPVVTDFFFVGSQISTIPNRAFVANPQLERVEFMNTPTVSVEAGAFKGLDKLISIEISSTPLMSVPVGVFAEVPHLETLVLKANKLRGLEKGLFDGLQQLQILYLHLNEILSIEDGTFDELKSLKVILYTTLLVLVVICTLVLGKFAWSLYRLLQQRGGLDGRVNFTSFSYRKEVILRPLQEAETVRL</sequence>
<evidence type="ECO:0000256" key="1">
    <source>
        <dbReference type="ARBA" id="ARBA00022614"/>
    </source>
</evidence>
<dbReference type="AlphaFoldDB" id="A0A9Q0I1G7"/>
<dbReference type="Proteomes" id="UP001148018">
    <property type="component" value="Unassembled WGS sequence"/>
</dbReference>
<dbReference type="PANTHER" id="PTHR45712">
    <property type="entry name" value="AGAP008170-PA"/>
    <property type="match status" value="1"/>
</dbReference>
<dbReference type="OrthoDB" id="27267at2759"/>
<feature type="transmembrane region" description="Helical" evidence="3">
    <location>
        <begin position="182"/>
        <end position="204"/>
    </location>
</feature>
<keyword evidence="3" id="KW-0472">Membrane</keyword>
<proteinExistence type="predicted"/>
<evidence type="ECO:0000256" key="4">
    <source>
        <dbReference type="SAM" id="SignalP"/>
    </source>
</evidence>
<keyword evidence="6" id="KW-1185">Reference proteome</keyword>
<evidence type="ECO:0000256" key="2">
    <source>
        <dbReference type="ARBA" id="ARBA00022737"/>
    </source>
</evidence>
<keyword evidence="1" id="KW-0433">Leucine-rich repeat</keyword>
<keyword evidence="4" id="KW-0732">Signal</keyword>
<dbReference type="Gene3D" id="3.80.10.10">
    <property type="entry name" value="Ribonuclease Inhibitor"/>
    <property type="match status" value="1"/>
</dbReference>
<gene>
    <name evidence="5" type="ORF">NHX12_015959</name>
</gene>
<keyword evidence="2" id="KW-0677">Repeat</keyword>
<keyword evidence="3" id="KW-0812">Transmembrane</keyword>
<feature type="chain" id="PRO_5040450682" evidence="4">
    <location>
        <begin position="30"/>
        <end position="244"/>
    </location>
</feature>